<dbReference type="NCBIfam" id="TIGR04324">
    <property type="entry name" value="SpoChoClust_2"/>
    <property type="match status" value="1"/>
</dbReference>
<reference evidence="1 2" key="1">
    <citation type="journal article" date="2020" name="Harmful Algae">
        <title>Molecular and morphological characterization of a novel dihydroanatoxin-a producing Microcoleus species (cyanobacteria) from the Russian River, California, USA.</title>
        <authorList>
            <person name="Conklin K.Y."/>
            <person name="Stancheva R."/>
            <person name="Otten T.G."/>
            <person name="Fadness R."/>
            <person name="Boyer G.L."/>
            <person name="Read B."/>
            <person name="Zhang X."/>
            <person name="Sheath R.G."/>
        </authorList>
    </citation>
    <scope>NUCLEOTIDE SEQUENCE [LARGE SCALE GENOMIC DNA]</scope>
    <source>
        <strain evidence="1 2">PTRS2</strain>
    </source>
</reference>
<dbReference type="Gene3D" id="2.60.120.620">
    <property type="entry name" value="q2cbj1_9rhob like domain"/>
    <property type="match status" value="1"/>
</dbReference>
<comment type="caution">
    <text evidence="1">The sequence shown here is derived from an EMBL/GenBank/DDBJ whole genome shotgun (WGS) entry which is preliminary data.</text>
</comment>
<dbReference type="EMBL" id="JBBLXS010000074">
    <property type="protein sequence ID" value="MEK0184792.1"/>
    <property type="molecule type" value="Genomic_DNA"/>
</dbReference>
<evidence type="ECO:0000313" key="1">
    <source>
        <dbReference type="EMBL" id="MEK0184792.1"/>
    </source>
</evidence>
<name>A0ABU8YKC4_9CYAN</name>
<accession>A0ABU8YKC4</accession>
<keyword evidence="2" id="KW-1185">Reference proteome</keyword>
<keyword evidence="1" id="KW-0560">Oxidoreductase</keyword>
<proteinExistence type="predicted"/>
<sequence length="268" mass="30265">MNFMQKSETDLSAAFIQNGYVIKACENPSTLDKIRNKTVDLATNFLGVATPTDPGEFLDKIASLLPIEKLNSFRLQIISGLMAEPWFREAYFSCARSLVETIVGNELVMQRNIGLSIQIPGDDSSLLPLHSDSWGSECSPFEVVLWIPLVDCYRTKSMFILPPNADARWREKVHEFAETGTESLYQAIEPEVEWLEVPYGNVVLFTPTIMHGNRCNQESTTRWSMNIRFKGLFTPYSDKRLGEYFAPIAVRPASKIGMKFTMPGGFNE</sequence>
<organism evidence="1 2">
    <name type="scientific">Microcoleus anatoxicus PTRS2</name>
    <dbReference type="NCBI Taxonomy" id="2705321"/>
    <lineage>
        <taxon>Bacteria</taxon>
        <taxon>Bacillati</taxon>
        <taxon>Cyanobacteriota</taxon>
        <taxon>Cyanophyceae</taxon>
        <taxon>Oscillatoriophycideae</taxon>
        <taxon>Oscillatoriales</taxon>
        <taxon>Microcoleaceae</taxon>
        <taxon>Microcoleus</taxon>
        <taxon>Microcoleus anatoxicus</taxon>
    </lineage>
</organism>
<protein>
    <submittedName>
        <fullName evidence="1">Sporadic carbohydrate cluster 2OG-Fe(II) oxygenase</fullName>
        <ecNumber evidence="1">1.-.-.-</ecNumber>
    </submittedName>
</protein>
<gene>
    <name evidence="1" type="ORF">WMG39_07965</name>
</gene>
<evidence type="ECO:0000313" key="2">
    <source>
        <dbReference type="Proteomes" id="UP001384579"/>
    </source>
</evidence>
<dbReference type="RefSeq" id="WP_340541342.1">
    <property type="nucleotide sequence ID" value="NZ_JBBLXS010000074.1"/>
</dbReference>
<dbReference type="Proteomes" id="UP001384579">
    <property type="component" value="Unassembled WGS sequence"/>
</dbReference>
<dbReference type="InterPro" id="IPR027611">
    <property type="entry name" value="SpoChClust_oxygenase"/>
</dbReference>
<dbReference type="EC" id="1.-.-.-" evidence="1"/>
<dbReference type="SUPFAM" id="SSF51197">
    <property type="entry name" value="Clavaminate synthase-like"/>
    <property type="match status" value="1"/>
</dbReference>
<dbReference type="GO" id="GO:0016491">
    <property type="term" value="F:oxidoreductase activity"/>
    <property type="evidence" value="ECO:0007669"/>
    <property type="project" value="UniProtKB-KW"/>
</dbReference>